<proteinExistence type="predicted"/>
<protein>
    <submittedName>
        <fullName evidence="1">Uncharacterized protein</fullName>
    </submittedName>
</protein>
<organism evidence="1">
    <name type="scientific">Arundo donax</name>
    <name type="common">Giant reed</name>
    <name type="synonym">Donax arundinaceus</name>
    <dbReference type="NCBI Taxonomy" id="35708"/>
    <lineage>
        <taxon>Eukaryota</taxon>
        <taxon>Viridiplantae</taxon>
        <taxon>Streptophyta</taxon>
        <taxon>Embryophyta</taxon>
        <taxon>Tracheophyta</taxon>
        <taxon>Spermatophyta</taxon>
        <taxon>Magnoliopsida</taxon>
        <taxon>Liliopsida</taxon>
        <taxon>Poales</taxon>
        <taxon>Poaceae</taxon>
        <taxon>PACMAD clade</taxon>
        <taxon>Arundinoideae</taxon>
        <taxon>Arundineae</taxon>
        <taxon>Arundo</taxon>
    </lineage>
</organism>
<accession>A0A0A9C0U1</accession>
<sequence>MRDGLLESNILTYLYSGAKAWRDMEMHTVLARFDINHPADWGE</sequence>
<reference evidence="1" key="1">
    <citation type="submission" date="2014-09" db="EMBL/GenBank/DDBJ databases">
        <authorList>
            <person name="Magalhaes I.L.F."/>
            <person name="Oliveira U."/>
            <person name="Santos F.R."/>
            <person name="Vidigal T.H.D.A."/>
            <person name="Brescovit A.D."/>
            <person name="Santos A.J."/>
        </authorList>
    </citation>
    <scope>NUCLEOTIDE SEQUENCE</scope>
    <source>
        <tissue evidence="1">Shoot tissue taken approximately 20 cm above the soil surface</tissue>
    </source>
</reference>
<evidence type="ECO:0000313" key="1">
    <source>
        <dbReference type="EMBL" id="JAD68068.1"/>
    </source>
</evidence>
<dbReference type="AlphaFoldDB" id="A0A0A9C0U1"/>
<reference evidence="1" key="2">
    <citation type="journal article" date="2015" name="Data Brief">
        <title>Shoot transcriptome of the giant reed, Arundo donax.</title>
        <authorList>
            <person name="Barrero R.A."/>
            <person name="Guerrero F.D."/>
            <person name="Moolhuijzen P."/>
            <person name="Goolsby J.A."/>
            <person name="Tidwell J."/>
            <person name="Bellgard S.E."/>
            <person name="Bellgard M.I."/>
        </authorList>
    </citation>
    <scope>NUCLEOTIDE SEQUENCE</scope>
    <source>
        <tissue evidence="1">Shoot tissue taken approximately 20 cm above the soil surface</tissue>
    </source>
</reference>
<dbReference type="EMBL" id="GBRH01229827">
    <property type="protein sequence ID" value="JAD68068.1"/>
    <property type="molecule type" value="Transcribed_RNA"/>
</dbReference>
<name>A0A0A9C0U1_ARUDO</name>